<keyword evidence="20" id="KW-1185">Reference proteome</keyword>
<keyword evidence="9" id="KW-0732">Signal</keyword>
<evidence type="ECO:0000256" key="4">
    <source>
        <dbReference type="ARBA" id="ARBA00004472"/>
    </source>
</evidence>
<evidence type="ECO:0000313" key="20">
    <source>
        <dbReference type="Proteomes" id="UP000011083"/>
    </source>
</evidence>
<evidence type="ECO:0000256" key="10">
    <source>
        <dbReference type="ARBA" id="ARBA00022927"/>
    </source>
</evidence>
<dbReference type="KEGG" id="acan:ACA1_029520"/>
<evidence type="ECO:0000256" key="6">
    <source>
        <dbReference type="ARBA" id="ARBA00013776"/>
    </source>
</evidence>
<keyword evidence="8" id="KW-0812">Transmembrane</keyword>
<dbReference type="AlphaFoldDB" id="L8HAW5"/>
<evidence type="ECO:0000256" key="17">
    <source>
        <dbReference type="ARBA" id="ARBA00023329"/>
    </source>
</evidence>
<dbReference type="InterPro" id="IPR044865">
    <property type="entry name" value="MRH_dom"/>
</dbReference>
<keyword evidence="15" id="KW-0472">Membrane</keyword>
<dbReference type="GO" id="GO:0000139">
    <property type="term" value="C:Golgi membrane"/>
    <property type="evidence" value="ECO:0007669"/>
    <property type="project" value="UniProtKB-SubCell"/>
</dbReference>
<dbReference type="PROSITE" id="PS51914">
    <property type="entry name" value="MRH"/>
    <property type="match status" value="1"/>
</dbReference>
<dbReference type="Gene3D" id="2.70.130.10">
    <property type="entry name" value="Mannose-6-phosphate receptor binding domain"/>
    <property type="match status" value="1"/>
</dbReference>
<sequence length="224" mass="24148">MAGAASGQSDCRGKVGGYAYDLTPLAQKLGAVDLQTRDGGNPPQNYYYRVCGVVSNNFCQTVDDMTPAVCQKDTRIPAEFHDCGNQKTATFSSLPNRPDDAGFTVSYSGGQDGRAAKIYFVCDPSKDPGVFSWVNENPVKTYNLQYVSKYACPIGAPTPSPSLSPNPAPPCKGNACCLYQFDSDPTMTRTLCATKCPPFFGGFALVFNWTVSPCTSDSCFFHKK</sequence>
<evidence type="ECO:0000256" key="8">
    <source>
        <dbReference type="ARBA" id="ARBA00022692"/>
    </source>
</evidence>
<evidence type="ECO:0000256" key="13">
    <source>
        <dbReference type="ARBA" id="ARBA00023034"/>
    </source>
</evidence>
<reference evidence="19 20" key="1">
    <citation type="journal article" date="2013" name="Genome Biol.">
        <title>Genome of Acanthamoeba castellanii highlights extensive lateral gene transfer and early evolution of tyrosine kinase signaling.</title>
        <authorList>
            <person name="Clarke M."/>
            <person name="Lohan A.J."/>
            <person name="Liu B."/>
            <person name="Lagkouvardos I."/>
            <person name="Roy S."/>
            <person name="Zafar N."/>
            <person name="Bertelli C."/>
            <person name="Schilde C."/>
            <person name="Kianianmomeni A."/>
            <person name="Burglin T.R."/>
            <person name="Frech C."/>
            <person name="Turcotte B."/>
            <person name="Kopec K.O."/>
            <person name="Synnott J.M."/>
            <person name="Choo C."/>
            <person name="Paponov I."/>
            <person name="Finkler A."/>
            <person name="Soon Heng Tan C."/>
            <person name="Hutchins A.P."/>
            <person name="Weinmeier T."/>
            <person name="Rattei T."/>
            <person name="Chu J.S."/>
            <person name="Gimenez G."/>
            <person name="Irimia M."/>
            <person name="Rigden D.J."/>
            <person name="Fitzpatrick D.A."/>
            <person name="Lorenzo-Morales J."/>
            <person name="Bateman A."/>
            <person name="Chiu C.H."/>
            <person name="Tang P."/>
            <person name="Hegemann P."/>
            <person name="Fromm H."/>
            <person name="Raoult D."/>
            <person name="Greub G."/>
            <person name="Miranda-Saavedra D."/>
            <person name="Chen N."/>
            <person name="Nash P."/>
            <person name="Ginger M.L."/>
            <person name="Horn M."/>
            <person name="Schaap P."/>
            <person name="Caler L."/>
            <person name="Loftus B."/>
        </authorList>
    </citation>
    <scope>NUCLEOTIDE SEQUENCE [LARGE SCALE GENOMIC DNA]</scope>
    <source>
        <strain evidence="19 20">Neff</strain>
    </source>
</reference>
<dbReference type="GO" id="GO:0006914">
    <property type="term" value="P:autophagy"/>
    <property type="evidence" value="ECO:0007669"/>
    <property type="project" value="UniProtKB-KW"/>
</dbReference>
<keyword evidence="7" id="KW-0813">Transport</keyword>
<dbReference type="Proteomes" id="UP000011083">
    <property type="component" value="Unassembled WGS sequence"/>
</dbReference>
<dbReference type="SUPFAM" id="SSF50911">
    <property type="entry name" value="Mannose 6-phosphate receptor domain"/>
    <property type="match status" value="1"/>
</dbReference>
<gene>
    <name evidence="19" type="ORF">ACA1_029520</name>
</gene>
<feature type="domain" description="MRH" evidence="18">
    <location>
        <begin position="9"/>
        <end position="154"/>
    </location>
</feature>
<dbReference type="GO" id="GO:0015031">
    <property type="term" value="P:protein transport"/>
    <property type="evidence" value="ECO:0007669"/>
    <property type="project" value="UniProtKB-KW"/>
</dbReference>
<keyword evidence="13" id="KW-0333">Golgi apparatus</keyword>
<keyword evidence="11" id="KW-1133">Transmembrane helix</keyword>
<dbReference type="GO" id="GO:0005802">
    <property type="term" value="C:trans-Golgi network"/>
    <property type="evidence" value="ECO:0007669"/>
    <property type="project" value="TreeGrafter"/>
</dbReference>
<comment type="subcellular location">
    <subcellularLocation>
        <location evidence="2">Cytoplasmic vesicle membrane</location>
        <topology evidence="2">Single-pass type I membrane protein</topology>
    </subcellularLocation>
    <subcellularLocation>
        <location evidence="3">Golgi apparatus membrane</location>
    </subcellularLocation>
    <subcellularLocation>
        <location evidence="1">Mitochondrion membrane</location>
        <topology evidence="1">Single-pass membrane protein</topology>
    </subcellularLocation>
    <subcellularLocation>
        <location evidence="4">Preautophagosomal structure membrane</location>
        <topology evidence="4">Single-pass type I membrane protein</topology>
    </subcellularLocation>
</comment>
<evidence type="ECO:0000256" key="7">
    <source>
        <dbReference type="ARBA" id="ARBA00022448"/>
    </source>
</evidence>
<dbReference type="GO" id="GO:0010008">
    <property type="term" value="C:endosome membrane"/>
    <property type="evidence" value="ECO:0007669"/>
    <property type="project" value="UniProtKB-SubCell"/>
</dbReference>
<dbReference type="GO" id="GO:0034045">
    <property type="term" value="C:phagophore assembly site membrane"/>
    <property type="evidence" value="ECO:0007669"/>
    <property type="project" value="UniProtKB-SubCell"/>
</dbReference>
<dbReference type="VEuPathDB" id="AmoebaDB:ACA1_029520"/>
<evidence type="ECO:0000256" key="16">
    <source>
        <dbReference type="ARBA" id="ARBA00023157"/>
    </source>
</evidence>
<evidence type="ECO:0000256" key="9">
    <source>
        <dbReference type="ARBA" id="ARBA00022729"/>
    </source>
</evidence>
<evidence type="ECO:0000256" key="11">
    <source>
        <dbReference type="ARBA" id="ARBA00022989"/>
    </source>
</evidence>
<dbReference type="Pfam" id="PF09451">
    <property type="entry name" value="ATG27"/>
    <property type="match status" value="1"/>
</dbReference>
<comment type="similarity">
    <text evidence="5">Belongs to the ATG27 family.</text>
</comment>
<protein>
    <recommendedName>
        <fullName evidence="6">Autophagy-related protein 27</fullName>
    </recommendedName>
</protein>
<evidence type="ECO:0000256" key="5">
    <source>
        <dbReference type="ARBA" id="ARBA00005363"/>
    </source>
</evidence>
<evidence type="ECO:0000256" key="3">
    <source>
        <dbReference type="ARBA" id="ARBA00004394"/>
    </source>
</evidence>
<evidence type="ECO:0000256" key="2">
    <source>
        <dbReference type="ARBA" id="ARBA00004358"/>
    </source>
</evidence>
<dbReference type="OrthoDB" id="4504960at2759"/>
<accession>L8HAW5</accession>
<evidence type="ECO:0000256" key="15">
    <source>
        <dbReference type="ARBA" id="ARBA00023136"/>
    </source>
</evidence>
<name>L8HAW5_ACACF</name>
<keyword evidence="16" id="KW-1015">Disulfide bond</keyword>
<dbReference type="InterPro" id="IPR009011">
    <property type="entry name" value="Man6P_isomerase_rcpt-bd_dom_sf"/>
</dbReference>
<dbReference type="PANTHER" id="PTHR15071">
    <property type="entry name" value="MANNOSE-6-PHOSPHATE RECEPTOR FAMILY MEMBER"/>
    <property type="match status" value="1"/>
</dbReference>
<evidence type="ECO:0000259" key="18">
    <source>
        <dbReference type="PROSITE" id="PS51914"/>
    </source>
</evidence>
<keyword evidence="14" id="KW-0496">Mitochondrion</keyword>
<keyword evidence="12" id="KW-0072">Autophagy</keyword>
<dbReference type="PANTHER" id="PTHR15071:SF0">
    <property type="entry name" value="MANNOSE 6-PHOSPHATE RECEPTOR-LIKE PROTEIN 1"/>
    <property type="match status" value="1"/>
</dbReference>
<dbReference type="GeneID" id="14922791"/>
<keyword evidence="17" id="KW-0968">Cytoplasmic vesicle</keyword>
<evidence type="ECO:0000256" key="1">
    <source>
        <dbReference type="ARBA" id="ARBA00004304"/>
    </source>
</evidence>
<evidence type="ECO:0000313" key="19">
    <source>
        <dbReference type="EMBL" id="ELR21873.1"/>
    </source>
</evidence>
<evidence type="ECO:0000256" key="12">
    <source>
        <dbReference type="ARBA" id="ARBA00023006"/>
    </source>
</evidence>
<evidence type="ECO:0000256" key="14">
    <source>
        <dbReference type="ARBA" id="ARBA00023128"/>
    </source>
</evidence>
<dbReference type="EMBL" id="KB007897">
    <property type="protein sequence ID" value="ELR21873.1"/>
    <property type="molecule type" value="Genomic_DNA"/>
</dbReference>
<proteinExistence type="inferred from homology"/>
<dbReference type="RefSeq" id="XP_004347485.1">
    <property type="nucleotide sequence ID" value="XM_004347435.1"/>
</dbReference>
<organism evidence="19 20">
    <name type="scientific">Acanthamoeba castellanii (strain ATCC 30010 / Neff)</name>
    <dbReference type="NCBI Taxonomy" id="1257118"/>
    <lineage>
        <taxon>Eukaryota</taxon>
        <taxon>Amoebozoa</taxon>
        <taxon>Discosea</taxon>
        <taxon>Longamoebia</taxon>
        <taxon>Centramoebida</taxon>
        <taxon>Acanthamoebidae</taxon>
        <taxon>Acanthamoeba</taxon>
    </lineage>
</organism>
<dbReference type="InterPro" id="IPR018939">
    <property type="entry name" value="Autophagy-rel_prot_27"/>
</dbReference>
<dbReference type="GO" id="GO:0031966">
    <property type="term" value="C:mitochondrial membrane"/>
    <property type="evidence" value="ECO:0007669"/>
    <property type="project" value="UniProtKB-SubCell"/>
</dbReference>
<keyword evidence="10" id="KW-0653">Protein transport</keyword>